<sequence length="80" mass="9120">MEYSDHLLKHLMVGKELEEGEGAGNIPIEGRTVDGRERETESVTRKEVKKIQVWSKVPEHTKSRQSPKSKPHPPFPPPHT</sequence>
<protein>
    <submittedName>
        <fullName evidence="1">Uncharacterized protein</fullName>
    </submittedName>
</protein>
<proteinExistence type="predicted"/>
<evidence type="ECO:0000313" key="1">
    <source>
        <dbReference type="EMBL" id="TMS15115.1"/>
    </source>
</evidence>
<comment type="caution">
    <text evidence="1">The sequence shown here is derived from an EMBL/GenBank/DDBJ whole genome shotgun (WGS) entry which is preliminary data.</text>
</comment>
<keyword evidence="2" id="KW-1185">Reference proteome</keyword>
<reference evidence="1" key="1">
    <citation type="submission" date="2018-11" db="EMBL/GenBank/DDBJ databases">
        <title>The sequence and de novo assembly of Larimichthys crocea genome using PacBio and Hi-C technologies.</title>
        <authorList>
            <person name="Xu P."/>
            <person name="Chen B."/>
            <person name="Zhou Z."/>
            <person name="Ke Q."/>
            <person name="Wu Y."/>
            <person name="Bai H."/>
            <person name="Pu F."/>
        </authorList>
    </citation>
    <scope>NUCLEOTIDE SEQUENCE</scope>
    <source>
        <tissue evidence="1">Muscle</tissue>
    </source>
</reference>
<evidence type="ECO:0000313" key="2">
    <source>
        <dbReference type="Proteomes" id="UP000793456"/>
    </source>
</evidence>
<organism evidence="1 2">
    <name type="scientific">Larimichthys crocea</name>
    <name type="common">Large yellow croaker</name>
    <name type="synonym">Pseudosciaena crocea</name>
    <dbReference type="NCBI Taxonomy" id="215358"/>
    <lineage>
        <taxon>Eukaryota</taxon>
        <taxon>Metazoa</taxon>
        <taxon>Chordata</taxon>
        <taxon>Craniata</taxon>
        <taxon>Vertebrata</taxon>
        <taxon>Euteleostomi</taxon>
        <taxon>Actinopterygii</taxon>
        <taxon>Neopterygii</taxon>
        <taxon>Teleostei</taxon>
        <taxon>Neoteleostei</taxon>
        <taxon>Acanthomorphata</taxon>
        <taxon>Eupercaria</taxon>
        <taxon>Sciaenidae</taxon>
        <taxon>Larimichthys</taxon>
    </lineage>
</organism>
<accession>A0ACD3R6W9</accession>
<name>A0ACD3R6W9_LARCR</name>
<gene>
    <name evidence="1" type="ORF">E3U43_021577</name>
</gene>
<dbReference type="EMBL" id="CM011682">
    <property type="protein sequence ID" value="TMS15115.1"/>
    <property type="molecule type" value="Genomic_DNA"/>
</dbReference>
<dbReference type="Proteomes" id="UP000793456">
    <property type="component" value="Chromosome IX"/>
</dbReference>